<sequence length="113" mass="12749">MSTPDKVFILHVWEEKAESHEITPAWLVNSNTAVYLSHCTVFLVRVIPIRLGHLTRYYVEDAATCGIHLAQNVDGDPELIVARIIEKLRSRTALDWLADDVLGGMTGLFEFQV</sequence>
<proteinExistence type="predicted"/>
<reference evidence="1 2" key="1">
    <citation type="journal article" date="2016" name="Genome Announc.">
        <title>Draft Genome Sequence of Paenibacillus amylolyticus Heshi-A3, Isolated from Fermented Rice Bran in a Japanese Fermented Seafood Dish.</title>
        <authorList>
            <person name="Akuzawa S."/>
            <person name="Nagaoka J."/>
            <person name="Kanekatsu M."/>
            <person name="Kubota E."/>
            <person name="Ohtake R."/>
            <person name="Suzuki T."/>
            <person name="Kanesaki Y."/>
        </authorList>
    </citation>
    <scope>NUCLEOTIDE SEQUENCE [LARGE SCALE GENOMIC DNA]</scope>
    <source>
        <strain evidence="1 2">Heshi-A3</strain>
    </source>
</reference>
<dbReference type="EMBL" id="BCNV01000011">
    <property type="protein sequence ID" value="GAS85664.1"/>
    <property type="molecule type" value="Genomic_DNA"/>
</dbReference>
<name>A0A100VTR9_PAEAM</name>
<comment type="caution">
    <text evidence="1">The sequence shown here is derived from an EMBL/GenBank/DDBJ whole genome shotgun (WGS) entry which is preliminary data.</text>
</comment>
<dbReference type="Proteomes" id="UP000069697">
    <property type="component" value="Unassembled WGS sequence"/>
</dbReference>
<evidence type="ECO:0000313" key="2">
    <source>
        <dbReference type="Proteomes" id="UP000069697"/>
    </source>
</evidence>
<dbReference type="AlphaFoldDB" id="A0A100VTR9"/>
<reference evidence="2" key="2">
    <citation type="submission" date="2016-01" db="EMBL/GenBank/DDBJ databases">
        <title>Draft Genome Sequence of Paenibacillus amylolyticus Heshi-A3 that Was Isolated from Fermented Rice Bran with Aging Salted Mackerel, Which Was Named Heshiko as Traditional Fermented Seafood in Japan.</title>
        <authorList>
            <person name="Akuzawa S."/>
            <person name="Nakagawa J."/>
            <person name="Kanekatsu T."/>
            <person name="Kubota E."/>
            <person name="Ohtake R."/>
            <person name="Suzuki T."/>
            <person name="Kanesaki Y."/>
        </authorList>
    </citation>
    <scope>NUCLEOTIDE SEQUENCE [LARGE SCALE GENOMIC DNA]</scope>
    <source>
        <strain evidence="2">Heshi-A3</strain>
    </source>
</reference>
<dbReference type="RefSeq" id="WP_062837968.1">
    <property type="nucleotide sequence ID" value="NZ_BCNV01000011.1"/>
</dbReference>
<accession>A0A100VTR9</accession>
<evidence type="ECO:0000313" key="1">
    <source>
        <dbReference type="EMBL" id="GAS85664.1"/>
    </source>
</evidence>
<gene>
    <name evidence="1" type="ORF">PAHA3_5798</name>
</gene>
<protein>
    <submittedName>
        <fullName evidence="1">Uncharacterized protein</fullName>
    </submittedName>
</protein>
<organism evidence="1 2">
    <name type="scientific">Paenibacillus amylolyticus</name>
    <dbReference type="NCBI Taxonomy" id="1451"/>
    <lineage>
        <taxon>Bacteria</taxon>
        <taxon>Bacillati</taxon>
        <taxon>Bacillota</taxon>
        <taxon>Bacilli</taxon>
        <taxon>Bacillales</taxon>
        <taxon>Paenibacillaceae</taxon>
        <taxon>Paenibacillus</taxon>
    </lineage>
</organism>